<proteinExistence type="predicted"/>
<dbReference type="CDD" id="cd07346">
    <property type="entry name" value="ABC_6TM_exporters"/>
    <property type="match status" value="1"/>
</dbReference>
<dbReference type="InterPro" id="IPR039421">
    <property type="entry name" value="Type_1_exporter"/>
</dbReference>
<evidence type="ECO:0000256" key="7">
    <source>
        <dbReference type="SAM" id="Phobius"/>
    </source>
</evidence>
<feature type="transmembrane region" description="Helical" evidence="7">
    <location>
        <begin position="179"/>
        <end position="196"/>
    </location>
</feature>
<evidence type="ECO:0000259" key="8">
    <source>
        <dbReference type="PROSITE" id="PS50893"/>
    </source>
</evidence>
<dbReference type="InterPro" id="IPR011527">
    <property type="entry name" value="ABC1_TM_dom"/>
</dbReference>
<dbReference type="PROSITE" id="PS50929">
    <property type="entry name" value="ABC_TM1F"/>
    <property type="match status" value="1"/>
</dbReference>
<dbReference type="Pfam" id="PF00664">
    <property type="entry name" value="ABC_membrane"/>
    <property type="match status" value="1"/>
</dbReference>
<dbReference type="Proteomes" id="UP000234462">
    <property type="component" value="Unassembled WGS sequence"/>
</dbReference>
<dbReference type="InterPro" id="IPR003439">
    <property type="entry name" value="ABC_transporter-like_ATP-bd"/>
</dbReference>
<sequence length="643" mass="66540">MTADSTAPGTSTTLPLSTKRAAFARLAPHLRGRSGWMAVLLVAGIANAAAGLVGPWAIGRLVDALPAGAGPEVVWTSAIAVALAGLVMALGTWIGAWALARVAMPTVAGLRTDVVGAALALDAQTVERTGTGDLVSRVADDSRKVSETSTQILPLVVESVLVVVVSAIGLAAVDWRLGLVGLVALPMYWLTLRWYLPRSAPLYQQERAAIGRRSGRLLGGLTGARTLRAHRAEHIELTRIDSASAEARDLSVGVFRFLTRAFSRNNRAEAVVLSLLLIAGFALVWFDETTPGAVTTAALVFHRLFNPIGALVGLFDQIQSAGASLTRMVGVIDAAGSRPDGAEAVDAETVGVETVDTEHGGRPPSDRSEVVHGADGVVLGADGPVAGAGPRSAGLVLSDLWYSYDDHSDGQNHVLRGVDLTVAPGEVVAVVGTTGAGKSTLAKIAAGLAAPSRGSAQLIEDWPAVRSGREITTVPEHRLRAHVAMIAQEVHTFVGTIRDNVAMPVPEASTASIERALRHVGADWAFDLPRGLDTVVGDGGARISPLQEQTIALARLVVADPDIVILDEATAEAGSTGAQVLEAAAAAALAGRGALVIAHRLSQAEAADRVLVMEHGAIVEDGTHAQLVGAGGRYATLWQAWAG</sequence>
<keyword evidence="6 7" id="KW-0472">Membrane</keyword>
<dbReference type="SUPFAM" id="SSF90123">
    <property type="entry name" value="ABC transporter transmembrane region"/>
    <property type="match status" value="1"/>
</dbReference>
<dbReference type="GO" id="GO:0016887">
    <property type="term" value="F:ATP hydrolysis activity"/>
    <property type="evidence" value="ECO:0007669"/>
    <property type="project" value="InterPro"/>
</dbReference>
<dbReference type="SUPFAM" id="SSF52540">
    <property type="entry name" value="P-loop containing nucleoside triphosphate hydrolases"/>
    <property type="match status" value="1"/>
</dbReference>
<dbReference type="PROSITE" id="PS50893">
    <property type="entry name" value="ABC_TRANSPORTER_2"/>
    <property type="match status" value="1"/>
</dbReference>
<dbReference type="InterPro" id="IPR027417">
    <property type="entry name" value="P-loop_NTPase"/>
</dbReference>
<feature type="domain" description="ABC transporter" evidence="8">
    <location>
        <begin position="395"/>
        <end position="640"/>
    </location>
</feature>
<dbReference type="GO" id="GO:0005886">
    <property type="term" value="C:plasma membrane"/>
    <property type="evidence" value="ECO:0007669"/>
    <property type="project" value="UniProtKB-SubCell"/>
</dbReference>
<accession>A0A2H1L3U2</accession>
<dbReference type="Pfam" id="PF00005">
    <property type="entry name" value="ABC_tran"/>
    <property type="match status" value="1"/>
</dbReference>
<dbReference type="OrthoDB" id="9806127at2"/>
<feature type="transmembrane region" description="Helical" evidence="7">
    <location>
        <begin position="78"/>
        <end position="100"/>
    </location>
</feature>
<evidence type="ECO:0000256" key="3">
    <source>
        <dbReference type="ARBA" id="ARBA00022741"/>
    </source>
</evidence>
<keyword evidence="4 10" id="KW-0067">ATP-binding</keyword>
<evidence type="ECO:0000313" key="10">
    <source>
        <dbReference type="EMBL" id="SMY11566.1"/>
    </source>
</evidence>
<dbReference type="RefSeq" id="WP_101588516.1">
    <property type="nucleotide sequence ID" value="NZ_FXZM01000004.1"/>
</dbReference>
<comment type="subcellular location">
    <subcellularLocation>
        <location evidence="1">Cell membrane</location>
        <topology evidence="1">Multi-pass membrane protein</topology>
    </subcellularLocation>
</comment>
<dbReference type="GO" id="GO:0034040">
    <property type="term" value="F:ATPase-coupled lipid transmembrane transporter activity"/>
    <property type="evidence" value="ECO:0007669"/>
    <property type="project" value="TreeGrafter"/>
</dbReference>
<gene>
    <name evidence="10" type="ORF">BJEO58_01151</name>
</gene>
<evidence type="ECO:0000259" key="9">
    <source>
        <dbReference type="PROSITE" id="PS50929"/>
    </source>
</evidence>
<dbReference type="EMBL" id="FXZM01000004">
    <property type="protein sequence ID" value="SMY11566.1"/>
    <property type="molecule type" value="Genomic_DNA"/>
</dbReference>
<dbReference type="Gene3D" id="3.40.50.300">
    <property type="entry name" value="P-loop containing nucleotide triphosphate hydrolases"/>
    <property type="match status" value="1"/>
</dbReference>
<evidence type="ECO:0000256" key="6">
    <source>
        <dbReference type="ARBA" id="ARBA00023136"/>
    </source>
</evidence>
<reference evidence="11" key="1">
    <citation type="submission" date="2017-03" db="EMBL/GenBank/DDBJ databases">
        <authorList>
            <person name="Monnet C."/>
        </authorList>
    </citation>
    <scope>NUCLEOTIDE SEQUENCE [LARGE SCALE GENOMIC DNA]</scope>
    <source>
        <strain evidence="11">SJ5-8</strain>
    </source>
</reference>
<feature type="transmembrane region" description="Helical" evidence="7">
    <location>
        <begin position="152"/>
        <end position="173"/>
    </location>
</feature>
<dbReference type="SMART" id="SM00382">
    <property type="entry name" value="AAA"/>
    <property type="match status" value="1"/>
</dbReference>
<evidence type="ECO:0000313" key="11">
    <source>
        <dbReference type="Proteomes" id="UP000234462"/>
    </source>
</evidence>
<dbReference type="GO" id="GO:0140359">
    <property type="term" value="F:ABC-type transporter activity"/>
    <property type="evidence" value="ECO:0007669"/>
    <property type="project" value="InterPro"/>
</dbReference>
<evidence type="ECO:0000256" key="2">
    <source>
        <dbReference type="ARBA" id="ARBA00022692"/>
    </source>
</evidence>
<feature type="transmembrane region" description="Helical" evidence="7">
    <location>
        <begin position="268"/>
        <end position="286"/>
    </location>
</feature>
<dbReference type="PANTHER" id="PTHR24221:SF654">
    <property type="entry name" value="ATP-BINDING CASSETTE SUB-FAMILY B MEMBER 6"/>
    <property type="match status" value="1"/>
</dbReference>
<evidence type="ECO:0000256" key="4">
    <source>
        <dbReference type="ARBA" id="ARBA00022840"/>
    </source>
</evidence>
<feature type="domain" description="ABC transmembrane type-1" evidence="9">
    <location>
        <begin position="38"/>
        <end position="320"/>
    </location>
</feature>
<keyword evidence="11" id="KW-1185">Reference proteome</keyword>
<organism evidence="10 11">
    <name type="scientific">Brevibacterium jeotgali</name>
    <dbReference type="NCBI Taxonomy" id="1262550"/>
    <lineage>
        <taxon>Bacteria</taxon>
        <taxon>Bacillati</taxon>
        <taxon>Actinomycetota</taxon>
        <taxon>Actinomycetes</taxon>
        <taxon>Micrococcales</taxon>
        <taxon>Brevibacteriaceae</taxon>
        <taxon>Brevibacterium</taxon>
    </lineage>
</organism>
<dbReference type="AlphaFoldDB" id="A0A2H1L3U2"/>
<feature type="transmembrane region" description="Helical" evidence="7">
    <location>
        <begin position="35"/>
        <end position="58"/>
    </location>
</feature>
<keyword evidence="2 7" id="KW-0812">Transmembrane</keyword>
<dbReference type="PANTHER" id="PTHR24221">
    <property type="entry name" value="ATP-BINDING CASSETTE SUB-FAMILY B"/>
    <property type="match status" value="1"/>
</dbReference>
<dbReference type="InterPro" id="IPR036640">
    <property type="entry name" value="ABC1_TM_sf"/>
</dbReference>
<keyword evidence="3" id="KW-0547">Nucleotide-binding</keyword>
<evidence type="ECO:0000256" key="1">
    <source>
        <dbReference type="ARBA" id="ARBA00004651"/>
    </source>
</evidence>
<dbReference type="Gene3D" id="1.20.1560.10">
    <property type="entry name" value="ABC transporter type 1, transmembrane domain"/>
    <property type="match status" value="1"/>
</dbReference>
<keyword evidence="5 7" id="KW-1133">Transmembrane helix</keyword>
<dbReference type="InterPro" id="IPR003593">
    <property type="entry name" value="AAA+_ATPase"/>
</dbReference>
<dbReference type="GO" id="GO:0005524">
    <property type="term" value="F:ATP binding"/>
    <property type="evidence" value="ECO:0007669"/>
    <property type="project" value="UniProtKB-KW"/>
</dbReference>
<evidence type="ECO:0000256" key="5">
    <source>
        <dbReference type="ARBA" id="ARBA00022989"/>
    </source>
</evidence>
<protein>
    <submittedName>
        <fullName evidence="10">ATP-binding cassette, subfamily C</fullName>
    </submittedName>
</protein>
<name>A0A2H1L3U2_9MICO</name>